<dbReference type="Proteomes" id="UP000712281">
    <property type="component" value="Unassembled WGS sequence"/>
</dbReference>
<name>A0A8S9GHQ6_BRACR</name>
<proteinExistence type="predicted"/>
<evidence type="ECO:0000256" key="1">
    <source>
        <dbReference type="SAM" id="MobiDB-lite"/>
    </source>
</evidence>
<dbReference type="EMBL" id="QGKW02002005">
    <property type="protein sequence ID" value="KAF2543917.1"/>
    <property type="molecule type" value="Genomic_DNA"/>
</dbReference>
<evidence type="ECO:0000313" key="2">
    <source>
        <dbReference type="EMBL" id="KAF2543917.1"/>
    </source>
</evidence>
<protein>
    <submittedName>
        <fullName evidence="2">Uncharacterized protein</fullName>
    </submittedName>
</protein>
<reference evidence="2" key="1">
    <citation type="submission" date="2019-12" db="EMBL/GenBank/DDBJ databases">
        <title>Genome sequencing and annotation of Brassica cretica.</title>
        <authorList>
            <person name="Studholme D.J."/>
            <person name="Sarris P.F."/>
        </authorList>
    </citation>
    <scope>NUCLEOTIDE SEQUENCE</scope>
    <source>
        <strain evidence="2">PFS-001/15</strain>
        <tissue evidence="2">Leaf</tissue>
    </source>
</reference>
<gene>
    <name evidence="2" type="ORF">F2Q68_00032245</name>
</gene>
<evidence type="ECO:0000313" key="3">
    <source>
        <dbReference type="Proteomes" id="UP000712281"/>
    </source>
</evidence>
<feature type="region of interest" description="Disordered" evidence="1">
    <location>
        <begin position="117"/>
        <end position="136"/>
    </location>
</feature>
<sequence length="162" mass="16020">MIAAGDVSVASCEIVLLLSFEVSTSSVGAVSTGGVKLSDKFVERSGVNSAPVSISEVGLVLFVSGSGDACSARTESDDAGGTEPRPSSLGGESSTIFSEEVVKGSVSIRGYVSGKGNTTSVSMTGAEDGVTSGKSIGKVGKSVAVSMSEAKSILSRTRVSGA</sequence>
<accession>A0A8S9GHQ6</accession>
<organism evidence="2 3">
    <name type="scientific">Brassica cretica</name>
    <name type="common">Mustard</name>
    <dbReference type="NCBI Taxonomy" id="69181"/>
    <lineage>
        <taxon>Eukaryota</taxon>
        <taxon>Viridiplantae</taxon>
        <taxon>Streptophyta</taxon>
        <taxon>Embryophyta</taxon>
        <taxon>Tracheophyta</taxon>
        <taxon>Spermatophyta</taxon>
        <taxon>Magnoliopsida</taxon>
        <taxon>eudicotyledons</taxon>
        <taxon>Gunneridae</taxon>
        <taxon>Pentapetalae</taxon>
        <taxon>rosids</taxon>
        <taxon>malvids</taxon>
        <taxon>Brassicales</taxon>
        <taxon>Brassicaceae</taxon>
        <taxon>Brassiceae</taxon>
        <taxon>Brassica</taxon>
    </lineage>
</organism>
<comment type="caution">
    <text evidence="2">The sequence shown here is derived from an EMBL/GenBank/DDBJ whole genome shotgun (WGS) entry which is preliminary data.</text>
</comment>
<feature type="region of interest" description="Disordered" evidence="1">
    <location>
        <begin position="68"/>
        <end position="95"/>
    </location>
</feature>
<dbReference type="AlphaFoldDB" id="A0A8S9GHQ6"/>